<feature type="compositionally biased region" description="Acidic residues" evidence="1">
    <location>
        <begin position="76"/>
        <end position="86"/>
    </location>
</feature>
<keyword evidence="3" id="KW-1185">Reference proteome</keyword>
<sequence length="86" mass="9568">MRNFLKSSHHITPKGLSYQFLLAQPKNCILTPPKEPLVFLSKPSSPRLAAAQVDSHGGSNEEVEWEYIDGSSGVPSEEDERLDFLV</sequence>
<organism evidence="2 3">
    <name type="scientific">Mikania micrantha</name>
    <name type="common">bitter vine</name>
    <dbReference type="NCBI Taxonomy" id="192012"/>
    <lineage>
        <taxon>Eukaryota</taxon>
        <taxon>Viridiplantae</taxon>
        <taxon>Streptophyta</taxon>
        <taxon>Embryophyta</taxon>
        <taxon>Tracheophyta</taxon>
        <taxon>Spermatophyta</taxon>
        <taxon>Magnoliopsida</taxon>
        <taxon>eudicotyledons</taxon>
        <taxon>Gunneridae</taxon>
        <taxon>Pentapetalae</taxon>
        <taxon>asterids</taxon>
        <taxon>campanulids</taxon>
        <taxon>Asterales</taxon>
        <taxon>Asteraceae</taxon>
        <taxon>Asteroideae</taxon>
        <taxon>Heliantheae alliance</taxon>
        <taxon>Eupatorieae</taxon>
        <taxon>Mikania</taxon>
    </lineage>
</organism>
<comment type="caution">
    <text evidence="2">The sequence shown here is derived from an EMBL/GenBank/DDBJ whole genome shotgun (WGS) entry which is preliminary data.</text>
</comment>
<dbReference type="AlphaFoldDB" id="A0A5N6P7W7"/>
<accession>A0A5N6P7W7</accession>
<dbReference type="Proteomes" id="UP000326396">
    <property type="component" value="Linkage Group LG14"/>
</dbReference>
<evidence type="ECO:0000256" key="1">
    <source>
        <dbReference type="SAM" id="MobiDB-lite"/>
    </source>
</evidence>
<feature type="region of interest" description="Disordered" evidence="1">
    <location>
        <begin position="67"/>
        <end position="86"/>
    </location>
</feature>
<name>A0A5N6P7W7_9ASTR</name>
<dbReference type="EMBL" id="SZYD01000006">
    <property type="protein sequence ID" value="KAD5961721.1"/>
    <property type="molecule type" value="Genomic_DNA"/>
</dbReference>
<protein>
    <submittedName>
        <fullName evidence="2">Uncharacterized protein</fullName>
    </submittedName>
</protein>
<proteinExistence type="predicted"/>
<gene>
    <name evidence="2" type="ORF">E3N88_13194</name>
</gene>
<reference evidence="2 3" key="1">
    <citation type="submission" date="2019-05" db="EMBL/GenBank/DDBJ databases">
        <title>Mikania micrantha, genome provides insights into the molecular mechanism of rapid growth.</title>
        <authorList>
            <person name="Liu B."/>
        </authorList>
    </citation>
    <scope>NUCLEOTIDE SEQUENCE [LARGE SCALE GENOMIC DNA]</scope>
    <source>
        <strain evidence="2">NLD-2019</strain>
        <tissue evidence="2">Leaf</tissue>
    </source>
</reference>
<evidence type="ECO:0000313" key="3">
    <source>
        <dbReference type="Proteomes" id="UP000326396"/>
    </source>
</evidence>
<evidence type="ECO:0000313" key="2">
    <source>
        <dbReference type="EMBL" id="KAD5961721.1"/>
    </source>
</evidence>